<dbReference type="InterPro" id="IPR006311">
    <property type="entry name" value="TAT_signal"/>
</dbReference>
<name>A0ABD5WRQ9_9EURY</name>
<evidence type="ECO:0000313" key="1">
    <source>
        <dbReference type="EMBL" id="MFC7082475.1"/>
    </source>
</evidence>
<dbReference type="EMBL" id="JBHSZH010000005">
    <property type="protein sequence ID" value="MFC7082475.1"/>
    <property type="molecule type" value="Genomic_DNA"/>
</dbReference>
<dbReference type="GeneID" id="79304084"/>
<reference evidence="1 2" key="1">
    <citation type="journal article" date="2019" name="Int. J. Syst. Evol. Microbiol.">
        <title>The Global Catalogue of Microorganisms (GCM) 10K type strain sequencing project: providing services to taxonomists for standard genome sequencing and annotation.</title>
        <authorList>
            <consortium name="The Broad Institute Genomics Platform"/>
            <consortium name="The Broad Institute Genome Sequencing Center for Infectious Disease"/>
            <person name="Wu L."/>
            <person name="Ma J."/>
        </authorList>
    </citation>
    <scope>NUCLEOTIDE SEQUENCE [LARGE SCALE GENOMIC DNA]</scope>
    <source>
        <strain evidence="1 2">DT72</strain>
    </source>
</reference>
<accession>A0ABD5WRQ9</accession>
<dbReference type="Proteomes" id="UP001596407">
    <property type="component" value="Unassembled WGS sequence"/>
</dbReference>
<dbReference type="AlphaFoldDB" id="A0ABD5WRQ9"/>
<dbReference type="RefSeq" id="WP_276279509.1">
    <property type="nucleotide sequence ID" value="NZ_CP119809.1"/>
</dbReference>
<keyword evidence="2" id="KW-1185">Reference proteome</keyword>
<dbReference type="PROSITE" id="PS51318">
    <property type="entry name" value="TAT"/>
    <property type="match status" value="1"/>
</dbReference>
<sequence length="204" mass="21412">MTDSADDGESNIDRRTVLGATAAGLAGSALAGNASAEGWREITFCAAGDETFSYEVSVTGEVERGGTYETDPGDELVDENTGRGAVAEGRCDSWLFTGEPTDLQLDGPGRVFVDGDLFEDTTEDDEQLPNTITVEGEGPKANYKFRVSGRVEAAENAESSDEISDSNVVRGVVDGGFDVYRYSGAVAFDGADAPVTVTLDVNPD</sequence>
<organism evidence="1 2">
    <name type="scientific">Halorussus caseinilyticus</name>
    <dbReference type="NCBI Taxonomy" id="3034025"/>
    <lineage>
        <taxon>Archaea</taxon>
        <taxon>Methanobacteriati</taxon>
        <taxon>Methanobacteriota</taxon>
        <taxon>Stenosarchaea group</taxon>
        <taxon>Halobacteria</taxon>
        <taxon>Halobacteriales</taxon>
        <taxon>Haladaptataceae</taxon>
        <taxon>Halorussus</taxon>
    </lineage>
</organism>
<evidence type="ECO:0000313" key="2">
    <source>
        <dbReference type="Proteomes" id="UP001596407"/>
    </source>
</evidence>
<comment type="caution">
    <text evidence="1">The sequence shown here is derived from an EMBL/GenBank/DDBJ whole genome shotgun (WGS) entry which is preliminary data.</text>
</comment>
<gene>
    <name evidence="1" type="ORF">ACFQJ6_22705</name>
</gene>
<protein>
    <submittedName>
        <fullName evidence="1">Uncharacterized protein</fullName>
    </submittedName>
</protein>
<proteinExistence type="predicted"/>